<evidence type="ECO:0000256" key="1">
    <source>
        <dbReference type="SAM" id="MobiDB-lite"/>
    </source>
</evidence>
<protein>
    <submittedName>
        <fullName evidence="2">Uncharacterized protein</fullName>
    </submittedName>
</protein>
<dbReference type="EMBL" id="LXQA010085155">
    <property type="protein sequence ID" value="MCI12685.1"/>
    <property type="molecule type" value="Genomic_DNA"/>
</dbReference>
<keyword evidence="3" id="KW-1185">Reference proteome</keyword>
<dbReference type="AlphaFoldDB" id="A0A392PP56"/>
<organism evidence="2 3">
    <name type="scientific">Trifolium medium</name>
    <dbReference type="NCBI Taxonomy" id="97028"/>
    <lineage>
        <taxon>Eukaryota</taxon>
        <taxon>Viridiplantae</taxon>
        <taxon>Streptophyta</taxon>
        <taxon>Embryophyta</taxon>
        <taxon>Tracheophyta</taxon>
        <taxon>Spermatophyta</taxon>
        <taxon>Magnoliopsida</taxon>
        <taxon>eudicotyledons</taxon>
        <taxon>Gunneridae</taxon>
        <taxon>Pentapetalae</taxon>
        <taxon>rosids</taxon>
        <taxon>fabids</taxon>
        <taxon>Fabales</taxon>
        <taxon>Fabaceae</taxon>
        <taxon>Papilionoideae</taxon>
        <taxon>50 kb inversion clade</taxon>
        <taxon>NPAAA clade</taxon>
        <taxon>Hologalegina</taxon>
        <taxon>IRL clade</taxon>
        <taxon>Trifolieae</taxon>
        <taxon>Trifolium</taxon>
    </lineage>
</organism>
<accession>A0A392PP56</accession>
<name>A0A392PP56_9FABA</name>
<dbReference type="Proteomes" id="UP000265520">
    <property type="component" value="Unassembled WGS sequence"/>
</dbReference>
<sequence length="38" mass="4097">RDDGHNVRLSGGCGPEERRRGGGAVEGKVWTFGENVKN</sequence>
<reference evidence="2 3" key="1">
    <citation type="journal article" date="2018" name="Front. Plant Sci.">
        <title>Red Clover (Trifolium pratense) and Zigzag Clover (T. medium) - A Picture of Genomic Similarities and Differences.</title>
        <authorList>
            <person name="Dluhosova J."/>
            <person name="Istvanek J."/>
            <person name="Nedelnik J."/>
            <person name="Repkova J."/>
        </authorList>
    </citation>
    <scope>NUCLEOTIDE SEQUENCE [LARGE SCALE GENOMIC DNA]</scope>
    <source>
        <strain evidence="3">cv. 10/8</strain>
        <tissue evidence="2">Leaf</tissue>
    </source>
</reference>
<evidence type="ECO:0000313" key="2">
    <source>
        <dbReference type="EMBL" id="MCI12685.1"/>
    </source>
</evidence>
<feature type="region of interest" description="Disordered" evidence="1">
    <location>
        <begin position="1"/>
        <end position="25"/>
    </location>
</feature>
<evidence type="ECO:0000313" key="3">
    <source>
        <dbReference type="Proteomes" id="UP000265520"/>
    </source>
</evidence>
<proteinExistence type="predicted"/>
<feature type="non-terminal residue" evidence="2">
    <location>
        <position position="1"/>
    </location>
</feature>
<comment type="caution">
    <text evidence="2">The sequence shown here is derived from an EMBL/GenBank/DDBJ whole genome shotgun (WGS) entry which is preliminary data.</text>
</comment>